<feature type="region of interest" description="Disordered" evidence="1">
    <location>
        <begin position="59"/>
        <end position="92"/>
    </location>
</feature>
<accession>A0ABD2C394</accession>
<name>A0ABD2C394_VESMC</name>
<organism evidence="3 4">
    <name type="scientific">Vespula maculifrons</name>
    <name type="common">Eastern yellow jacket</name>
    <name type="synonym">Wasp</name>
    <dbReference type="NCBI Taxonomy" id="7453"/>
    <lineage>
        <taxon>Eukaryota</taxon>
        <taxon>Metazoa</taxon>
        <taxon>Ecdysozoa</taxon>
        <taxon>Arthropoda</taxon>
        <taxon>Hexapoda</taxon>
        <taxon>Insecta</taxon>
        <taxon>Pterygota</taxon>
        <taxon>Neoptera</taxon>
        <taxon>Endopterygota</taxon>
        <taxon>Hymenoptera</taxon>
        <taxon>Apocrita</taxon>
        <taxon>Aculeata</taxon>
        <taxon>Vespoidea</taxon>
        <taxon>Vespidae</taxon>
        <taxon>Vespinae</taxon>
        <taxon>Vespula</taxon>
    </lineage>
</organism>
<evidence type="ECO:0000256" key="2">
    <source>
        <dbReference type="SAM" id="SignalP"/>
    </source>
</evidence>
<feature type="compositionally biased region" description="Basic and acidic residues" evidence="1">
    <location>
        <begin position="66"/>
        <end position="77"/>
    </location>
</feature>
<gene>
    <name evidence="3" type="ORF">V1477_010863</name>
</gene>
<evidence type="ECO:0000313" key="4">
    <source>
        <dbReference type="Proteomes" id="UP001607303"/>
    </source>
</evidence>
<protein>
    <submittedName>
        <fullName evidence="3">Uncharacterized protein</fullName>
    </submittedName>
</protein>
<evidence type="ECO:0000313" key="3">
    <source>
        <dbReference type="EMBL" id="KAL2739474.1"/>
    </source>
</evidence>
<feature type="chain" id="PRO_5044831008" evidence="2">
    <location>
        <begin position="26"/>
        <end position="138"/>
    </location>
</feature>
<dbReference type="Proteomes" id="UP001607303">
    <property type="component" value="Unassembled WGS sequence"/>
</dbReference>
<proteinExistence type="predicted"/>
<dbReference type="EMBL" id="JAYRBN010000061">
    <property type="protein sequence ID" value="KAL2739474.1"/>
    <property type="molecule type" value="Genomic_DNA"/>
</dbReference>
<feature type="signal peptide" evidence="2">
    <location>
        <begin position="1"/>
        <end position="25"/>
    </location>
</feature>
<reference evidence="3 4" key="1">
    <citation type="journal article" date="2024" name="Ann. Entomol. Soc. Am.">
        <title>Genomic analyses of the southern and eastern yellowjacket wasps (Hymenoptera: Vespidae) reveal evolutionary signatures of social life.</title>
        <authorList>
            <person name="Catto M.A."/>
            <person name="Caine P.B."/>
            <person name="Orr S.E."/>
            <person name="Hunt B.G."/>
            <person name="Goodisman M.A.D."/>
        </authorList>
    </citation>
    <scope>NUCLEOTIDE SEQUENCE [LARGE SCALE GENOMIC DNA]</scope>
    <source>
        <strain evidence="3">232</strain>
        <tissue evidence="3">Head and thorax</tissue>
    </source>
</reference>
<feature type="compositionally biased region" description="Basic residues" evidence="1">
    <location>
        <begin position="78"/>
        <end position="92"/>
    </location>
</feature>
<keyword evidence="2" id="KW-0732">Signal</keyword>
<comment type="caution">
    <text evidence="3">The sequence shown here is derived from an EMBL/GenBank/DDBJ whole genome shotgun (WGS) entry which is preliminary data.</text>
</comment>
<evidence type="ECO:0000256" key="1">
    <source>
        <dbReference type="SAM" id="MobiDB-lite"/>
    </source>
</evidence>
<keyword evidence="4" id="KW-1185">Reference proteome</keyword>
<sequence length="138" mass="16030">MTAILNLTLKFLFFPLHTNFQLTCSTTNSSKLGKFDDYDDRVEVAAFDVKLIRVSRQQDVTGRHRKTDEQVKKEKTINKNKKKRETRKRRDRLPKRTVTAFIKVSACLGSKLLESPLGNRKIITKQCQKFIESKALEN</sequence>
<dbReference type="AlphaFoldDB" id="A0ABD2C394"/>